<sequence length="142" mass="16090">MSRQADRDANHALRARFDDVVSQYQRLRLGLDDLQERLSAMTVTAESPDRMVKATVGPRGQLVDLKFDPEAYRRLTPEQLSRTVLRTVEQAVAQTTDQVQEIVGEYLPADSGASRFMRDGQFSSFLARQDRVMREAGDDDGR</sequence>
<dbReference type="SUPFAM" id="SSF82607">
    <property type="entry name" value="YbaB-like"/>
    <property type="match status" value="1"/>
</dbReference>
<proteinExistence type="predicted"/>
<accession>A0A1H1Z9N4</accession>
<evidence type="ECO:0000313" key="1">
    <source>
        <dbReference type="EMBL" id="SDT30398.1"/>
    </source>
</evidence>
<name>A0A1H1Z9N4_9ACTN</name>
<dbReference type="OrthoDB" id="3625992at2"/>
<gene>
    <name evidence="1" type="ORF">SAMN04489716_3211</name>
</gene>
<dbReference type="EMBL" id="LT629758">
    <property type="protein sequence ID" value="SDT30398.1"/>
    <property type="molecule type" value="Genomic_DNA"/>
</dbReference>
<dbReference type="RefSeq" id="WP_092545380.1">
    <property type="nucleotide sequence ID" value="NZ_BOMJ01000005.1"/>
</dbReference>
<dbReference type="STRING" id="113562.SAMN04489716_3211"/>
<dbReference type="Proteomes" id="UP000198688">
    <property type="component" value="Chromosome I"/>
</dbReference>
<keyword evidence="1" id="KW-0238">DNA-binding</keyword>
<dbReference type="AlphaFoldDB" id="A0A1H1Z9N4"/>
<dbReference type="InterPro" id="IPR036894">
    <property type="entry name" value="YbaB-like_sf"/>
</dbReference>
<reference evidence="1 2" key="1">
    <citation type="submission" date="2016-10" db="EMBL/GenBank/DDBJ databases">
        <authorList>
            <person name="de Groot N.N."/>
        </authorList>
    </citation>
    <scope>NUCLEOTIDE SEQUENCE [LARGE SCALE GENOMIC DNA]</scope>
    <source>
        <strain evidence="1 2">DSM 43941</strain>
    </source>
</reference>
<dbReference type="GO" id="GO:0003677">
    <property type="term" value="F:DNA binding"/>
    <property type="evidence" value="ECO:0007669"/>
    <property type="project" value="UniProtKB-KW"/>
</dbReference>
<protein>
    <submittedName>
        <fullName evidence="1">Conserved DNA-binding protein YbaB</fullName>
    </submittedName>
</protein>
<dbReference type="Pfam" id="PF02575">
    <property type="entry name" value="YbaB_DNA_bd"/>
    <property type="match status" value="1"/>
</dbReference>
<keyword evidence="2" id="KW-1185">Reference proteome</keyword>
<evidence type="ECO:0000313" key="2">
    <source>
        <dbReference type="Proteomes" id="UP000198688"/>
    </source>
</evidence>
<dbReference type="Gene3D" id="3.30.1310.10">
    <property type="entry name" value="Nucleoid-associated protein YbaB-like domain"/>
    <property type="match status" value="1"/>
</dbReference>
<dbReference type="InterPro" id="IPR004401">
    <property type="entry name" value="YbaB/EbfC"/>
</dbReference>
<organism evidence="1 2">
    <name type="scientific">Actinoplanes derwentensis</name>
    <dbReference type="NCBI Taxonomy" id="113562"/>
    <lineage>
        <taxon>Bacteria</taxon>
        <taxon>Bacillati</taxon>
        <taxon>Actinomycetota</taxon>
        <taxon>Actinomycetes</taxon>
        <taxon>Micromonosporales</taxon>
        <taxon>Micromonosporaceae</taxon>
        <taxon>Actinoplanes</taxon>
    </lineage>
</organism>